<protein>
    <submittedName>
        <fullName evidence="2">Uncharacterized protein</fullName>
    </submittedName>
</protein>
<evidence type="ECO:0000313" key="1">
    <source>
        <dbReference type="EMBL" id="CAF0914458.1"/>
    </source>
</evidence>
<dbReference type="EMBL" id="CAJNOI010000040">
    <property type="protein sequence ID" value="CAF0914458.1"/>
    <property type="molecule type" value="Genomic_DNA"/>
</dbReference>
<name>A0A814KZL2_9BILA</name>
<accession>A0A814KZL2</accession>
<dbReference type="Proteomes" id="UP000663877">
    <property type="component" value="Unassembled WGS sequence"/>
</dbReference>
<dbReference type="Proteomes" id="UP000663832">
    <property type="component" value="Unassembled WGS sequence"/>
</dbReference>
<organism evidence="2 3">
    <name type="scientific">Adineta steineri</name>
    <dbReference type="NCBI Taxonomy" id="433720"/>
    <lineage>
        <taxon>Eukaryota</taxon>
        <taxon>Metazoa</taxon>
        <taxon>Spiralia</taxon>
        <taxon>Gnathifera</taxon>
        <taxon>Rotifera</taxon>
        <taxon>Eurotatoria</taxon>
        <taxon>Bdelloidea</taxon>
        <taxon>Adinetida</taxon>
        <taxon>Adinetidae</taxon>
        <taxon>Adineta</taxon>
    </lineage>
</organism>
<keyword evidence="3" id="KW-1185">Reference proteome</keyword>
<proteinExistence type="predicted"/>
<reference evidence="2" key="1">
    <citation type="submission" date="2021-02" db="EMBL/GenBank/DDBJ databases">
        <authorList>
            <person name="Nowell W R."/>
        </authorList>
    </citation>
    <scope>NUCLEOTIDE SEQUENCE</scope>
</reference>
<evidence type="ECO:0000313" key="2">
    <source>
        <dbReference type="EMBL" id="CAF1056593.1"/>
    </source>
</evidence>
<dbReference type="EMBL" id="CAJNOM010000104">
    <property type="protein sequence ID" value="CAF1056593.1"/>
    <property type="molecule type" value="Genomic_DNA"/>
</dbReference>
<sequence length="90" mass="10165">MGAEYSHQGRNGGRRHLIYETYAGNRKGRSGERCFKCGGNGKLFVESECNSCRCEERTTWSNYSRSCSCNGYGRKTSSETCDDCYGRGYQ</sequence>
<dbReference type="AlphaFoldDB" id="A0A814KZL2"/>
<dbReference type="OrthoDB" id="10003780at2759"/>
<evidence type="ECO:0000313" key="3">
    <source>
        <dbReference type="Proteomes" id="UP000663832"/>
    </source>
</evidence>
<comment type="caution">
    <text evidence="2">The sequence shown here is derived from an EMBL/GenBank/DDBJ whole genome shotgun (WGS) entry which is preliminary data.</text>
</comment>
<gene>
    <name evidence="1" type="ORF">BJG266_LOCUS11184</name>
    <name evidence="2" type="ORF">QVE165_LOCUS17920</name>
</gene>